<evidence type="ECO:0000313" key="1">
    <source>
        <dbReference type="EMBL" id="MBG6069705.1"/>
    </source>
</evidence>
<protein>
    <submittedName>
        <fullName evidence="1">Uncharacterized protein</fullName>
    </submittedName>
</protein>
<sequence>MDRFEVRCWLDWWANSSTLFGSAEVTAVITASDAGWEAHGRLVGEIDEERDGFAFLCDLDPVFTLRFEDGSTFDVTVHAADDQRRFTLTEYTGPVHRPVNISWDGCVKHQVGPDTCSPVSRPA</sequence>
<comment type="caution">
    <text evidence="1">The sequence shown here is derived from an EMBL/GenBank/DDBJ whole genome shotgun (WGS) entry which is preliminary data.</text>
</comment>
<reference evidence="1 2" key="1">
    <citation type="submission" date="2020-11" db="EMBL/GenBank/DDBJ databases">
        <title>Sequencing the genomes of 1000 actinobacteria strains.</title>
        <authorList>
            <person name="Klenk H.-P."/>
        </authorList>
    </citation>
    <scope>NUCLEOTIDE SEQUENCE [LARGE SCALE GENOMIC DNA]</scope>
    <source>
        <strain evidence="1 2">DSM 101692</strain>
    </source>
</reference>
<dbReference type="EMBL" id="JADOTX010000001">
    <property type="protein sequence ID" value="MBG6069705.1"/>
    <property type="molecule type" value="Genomic_DNA"/>
</dbReference>
<gene>
    <name evidence="1" type="ORF">IW248_005992</name>
</gene>
<organism evidence="1 2">
    <name type="scientific">Micromonospora ureilytica</name>
    <dbReference type="NCBI Taxonomy" id="709868"/>
    <lineage>
        <taxon>Bacteria</taxon>
        <taxon>Bacillati</taxon>
        <taxon>Actinomycetota</taxon>
        <taxon>Actinomycetes</taxon>
        <taxon>Micromonosporales</taxon>
        <taxon>Micromonosporaceae</taxon>
        <taxon>Micromonospora</taxon>
    </lineage>
</organism>
<name>A0ABS0JSA1_9ACTN</name>
<accession>A0ABS0JSA1</accession>
<dbReference type="RefSeq" id="WP_231396491.1">
    <property type="nucleotide sequence ID" value="NZ_JADOTX010000001.1"/>
</dbReference>
<evidence type="ECO:0000313" key="2">
    <source>
        <dbReference type="Proteomes" id="UP000614915"/>
    </source>
</evidence>
<keyword evidence="2" id="KW-1185">Reference proteome</keyword>
<proteinExistence type="predicted"/>
<dbReference type="Proteomes" id="UP000614915">
    <property type="component" value="Unassembled WGS sequence"/>
</dbReference>